<gene>
    <name evidence="2" type="ORF">GA0061101_106118</name>
</gene>
<evidence type="ECO:0000313" key="2">
    <source>
        <dbReference type="EMBL" id="SCB30509.1"/>
    </source>
</evidence>
<dbReference type="EMBL" id="FMAF01000006">
    <property type="protein sequence ID" value="SCB30509.1"/>
    <property type="molecule type" value="Genomic_DNA"/>
</dbReference>
<keyword evidence="1" id="KW-0812">Transmembrane</keyword>
<protein>
    <submittedName>
        <fullName evidence="2">Uncharacterized protein</fullName>
    </submittedName>
</protein>
<dbReference type="Proteomes" id="UP000199205">
    <property type="component" value="Unassembled WGS sequence"/>
</dbReference>
<dbReference type="RefSeq" id="WP_167669558.1">
    <property type="nucleotide sequence ID" value="NZ_FMAF01000006.1"/>
</dbReference>
<proteinExistence type="predicted"/>
<accession>A0A1C3VS34</accession>
<feature type="transmembrane region" description="Helical" evidence="1">
    <location>
        <begin position="6"/>
        <end position="30"/>
    </location>
</feature>
<organism evidence="2 3">
    <name type="scientific">Rhizobium lusitanum</name>
    <dbReference type="NCBI Taxonomy" id="293958"/>
    <lineage>
        <taxon>Bacteria</taxon>
        <taxon>Pseudomonadati</taxon>
        <taxon>Pseudomonadota</taxon>
        <taxon>Alphaproteobacteria</taxon>
        <taxon>Hyphomicrobiales</taxon>
        <taxon>Rhizobiaceae</taxon>
        <taxon>Rhizobium/Agrobacterium group</taxon>
        <taxon>Rhizobium</taxon>
    </lineage>
</organism>
<reference evidence="3" key="1">
    <citation type="submission" date="2016-08" db="EMBL/GenBank/DDBJ databases">
        <authorList>
            <person name="Varghese N."/>
            <person name="Submissions Spin"/>
        </authorList>
    </citation>
    <scope>NUCLEOTIDE SEQUENCE [LARGE SCALE GENOMIC DNA]</scope>
    <source>
        <strain evidence="3">P1-7</strain>
    </source>
</reference>
<sequence>MTQIAFEATIFIIIAANFIVCVIAVILPWLKEAFRKHPKHEAVIIPFARQERRGGRHV</sequence>
<keyword evidence="1" id="KW-0472">Membrane</keyword>
<evidence type="ECO:0000256" key="1">
    <source>
        <dbReference type="SAM" id="Phobius"/>
    </source>
</evidence>
<keyword evidence="1" id="KW-1133">Transmembrane helix</keyword>
<dbReference type="AlphaFoldDB" id="A0A1C3VS34"/>
<name>A0A1C3VS34_9HYPH</name>
<evidence type="ECO:0000313" key="3">
    <source>
        <dbReference type="Proteomes" id="UP000199205"/>
    </source>
</evidence>